<protein>
    <submittedName>
        <fullName evidence="1">Uncharacterized protein</fullName>
    </submittedName>
</protein>
<gene>
    <name evidence="1" type="ORF">O6B92_06380</name>
</gene>
<dbReference type="EMBL" id="JAPXGP010000004">
    <property type="protein sequence ID" value="MCZ6161961.1"/>
    <property type="molecule type" value="Genomic_DNA"/>
</dbReference>
<name>A0A9Q4KQN8_9BACT</name>
<evidence type="ECO:0000313" key="1">
    <source>
        <dbReference type="EMBL" id="MCZ6161961.1"/>
    </source>
</evidence>
<dbReference type="Proteomes" id="UP001075461">
    <property type="component" value="Unassembled WGS sequence"/>
</dbReference>
<dbReference type="AlphaFoldDB" id="A0A9Q4KQN8"/>
<proteinExistence type="predicted"/>
<evidence type="ECO:0000313" key="2">
    <source>
        <dbReference type="Proteomes" id="UP001075461"/>
    </source>
</evidence>
<sequence>MTAEDKFIFNSVVECPHCGYIRTTEKTKEDVGFYFCSDCWLETDTETFTYTCTKCKKEFNCDIKIKSVTTHFITVGNITKKKENK</sequence>
<comment type="caution">
    <text evidence="1">The sequence shown here is derived from an EMBL/GenBank/DDBJ whole genome shotgun (WGS) entry which is preliminary data.</text>
</comment>
<dbReference type="RefSeq" id="WP_269480273.1">
    <property type="nucleotide sequence ID" value="NZ_JAPXGJ010000001.1"/>
</dbReference>
<accession>A0A9Q4KQN8</accession>
<organism evidence="1 2">
    <name type="scientific">Campylobacter ureolyticus</name>
    <dbReference type="NCBI Taxonomy" id="827"/>
    <lineage>
        <taxon>Bacteria</taxon>
        <taxon>Pseudomonadati</taxon>
        <taxon>Campylobacterota</taxon>
        <taxon>Epsilonproteobacteria</taxon>
        <taxon>Campylobacterales</taxon>
        <taxon>Campylobacteraceae</taxon>
        <taxon>Campylobacter</taxon>
    </lineage>
</organism>
<reference evidence="1" key="1">
    <citation type="submission" date="2022-12" db="EMBL/GenBank/DDBJ databases">
        <title>Species Delineation and Comparative Genomics within the Campylobacter ureolyticus Complex.</title>
        <authorList>
            <person name="Maki J."/>
            <person name="Howard M."/>
            <person name="Connelly S."/>
            <person name="Hardy D.J."/>
            <person name="Cameron A."/>
        </authorList>
    </citation>
    <scope>NUCLEOTIDE SEQUENCE</scope>
    <source>
        <strain evidence="1">URMC_786</strain>
    </source>
</reference>